<evidence type="ECO:0000313" key="7">
    <source>
        <dbReference type="Proteomes" id="UP000243799"/>
    </source>
</evidence>
<dbReference type="InterPro" id="IPR009057">
    <property type="entry name" value="Homeodomain-like_sf"/>
</dbReference>
<gene>
    <name evidence="6" type="ORF">SAMN05216266_12278</name>
</gene>
<name>A0A1I1C838_9PSEU</name>
<evidence type="ECO:0000313" key="6">
    <source>
        <dbReference type="EMBL" id="SFB58731.1"/>
    </source>
</evidence>
<evidence type="ECO:0000256" key="3">
    <source>
        <dbReference type="ARBA" id="ARBA00023163"/>
    </source>
</evidence>
<dbReference type="Gene3D" id="1.10.10.60">
    <property type="entry name" value="Homeodomain-like"/>
    <property type="match status" value="2"/>
</dbReference>
<keyword evidence="2 4" id="KW-0238">DNA-binding</keyword>
<protein>
    <submittedName>
        <fullName evidence="6">Transcriptional regulator, TetR family</fullName>
    </submittedName>
</protein>
<keyword evidence="3" id="KW-0804">Transcription</keyword>
<dbReference type="PRINTS" id="PR00455">
    <property type="entry name" value="HTHTETR"/>
</dbReference>
<evidence type="ECO:0000256" key="1">
    <source>
        <dbReference type="ARBA" id="ARBA00023015"/>
    </source>
</evidence>
<dbReference type="PANTHER" id="PTHR30055:SF234">
    <property type="entry name" value="HTH-TYPE TRANSCRIPTIONAL REGULATOR BETI"/>
    <property type="match status" value="1"/>
</dbReference>
<dbReference type="GO" id="GO:0003700">
    <property type="term" value="F:DNA-binding transcription factor activity"/>
    <property type="evidence" value="ECO:0007669"/>
    <property type="project" value="TreeGrafter"/>
</dbReference>
<dbReference type="Proteomes" id="UP000243799">
    <property type="component" value="Unassembled WGS sequence"/>
</dbReference>
<dbReference type="PROSITE" id="PS50977">
    <property type="entry name" value="HTH_TETR_2"/>
    <property type="match status" value="2"/>
</dbReference>
<dbReference type="Pfam" id="PF17932">
    <property type="entry name" value="TetR_C_24"/>
    <property type="match status" value="1"/>
</dbReference>
<sequence length="388" mass="42390">MLRRPRNRKAQIVVTAAELFCSRGYHNVGVDDIADEVGITGPAIYRHFRNKQAILAHAVSELCDSFTLATSHGDAAGSPAEALDAVVRGLARQGVERRSLGRLYQWEGRHLSEPDRLRVTEQMQQGARRLRDLLIQVRPELSRSDAGYLTAAALSVLVSPSTHRAKLARGKAELVVHAIAIEVLELRGLPHVGGAGAPRERSAGPMMPRRERLLAEAVRLFHLHGYHGVSVEDIGAAAGINASSVYRHFASKTDLLTAVFYRAAERLSVATADALGAAGDAETALRALVTAYVRLILEQSDMAAVYVSENTNLPAADRHRLRDTQRRHVDTWVRLAGECRTVDSSALVRFRVHAALNVVTDIARGRRGHPDVARATHLVLEILFGGIR</sequence>
<dbReference type="Pfam" id="PF00440">
    <property type="entry name" value="TetR_N"/>
    <property type="match status" value="2"/>
</dbReference>
<evidence type="ECO:0000256" key="2">
    <source>
        <dbReference type="ARBA" id="ARBA00023125"/>
    </source>
</evidence>
<dbReference type="InterPro" id="IPR036271">
    <property type="entry name" value="Tet_transcr_reg_TetR-rel_C_sf"/>
</dbReference>
<dbReference type="InterPro" id="IPR050109">
    <property type="entry name" value="HTH-type_TetR-like_transc_reg"/>
</dbReference>
<feature type="DNA-binding region" description="H-T-H motif" evidence="4">
    <location>
        <begin position="29"/>
        <end position="48"/>
    </location>
</feature>
<dbReference type="SUPFAM" id="SSF48498">
    <property type="entry name" value="Tetracyclin repressor-like, C-terminal domain"/>
    <property type="match status" value="1"/>
</dbReference>
<reference evidence="7" key="1">
    <citation type="submission" date="2016-10" db="EMBL/GenBank/DDBJ databases">
        <authorList>
            <person name="Varghese N."/>
            <person name="Submissions S."/>
        </authorList>
    </citation>
    <scope>NUCLEOTIDE SEQUENCE [LARGE SCALE GENOMIC DNA]</scope>
    <source>
        <strain evidence="7">CGMCC 4.3568</strain>
    </source>
</reference>
<dbReference type="PANTHER" id="PTHR30055">
    <property type="entry name" value="HTH-TYPE TRANSCRIPTIONAL REGULATOR RUTR"/>
    <property type="match status" value="1"/>
</dbReference>
<dbReference type="GO" id="GO:0000976">
    <property type="term" value="F:transcription cis-regulatory region binding"/>
    <property type="evidence" value="ECO:0007669"/>
    <property type="project" value="TreeGrafter"/>
</dbReference>
<feature type="DNA-binding region" description="H-T-H motif" evidence="4">
    <location>
        <begin position="230"/>
        <end position="249"/>
    </location>
</feature>
<keyword evidence="7" id="KW-1185">Reference proteome</keyword>
<evidence type="ECO:0000259" key="5">
    <source>
        <dbReference type="PROSITE" id="PS50977"/>
    </source>
</evidence>
<dbReference type="STRING" id="490629.SAMN05216266_12278"/>
<proteinExistence type="predicted"/>
<accession>A0A1I1C838</accession>
<dbReference type="EMBL" id="FOKG01000022">
    <property type="protein sequence ID" value="SFB58731.1"/>
    <property type="molecule type" value="Genomic_DNA"/>
</dbReference>
<dbReference type="SUPFAM" id="SSF46689">
    <property type="entry name" value="Homeodomain-like"/>
    <property type="match status" value="2"/>
</dbReference>
<evidence type="ECO:0000256" key="4">
    <source>
        <dbReference type="PROSITE-ProRule" id="PRU00335"/>
    </source>
</evidence>
<dbReference type="InterPro" id="IPR041490">
    <property type="entry name" value="KstR2_TetR_C"/>
</dbReference>
<dbReference type="InterPro" id="IPR001647">
    <property type="entry name" value="HTH_TetR"/>
</dbReference>
<keyword evidence="1" id="KW-0805">Transcription regulation</keyword>
<dbReference type="Gene3D" id="1.10.357.10">
    <property type="entry name" value="Tetracycline Repressor, domain 2"/>
    <property type="match status" value="2"/>
</dbReference>
<feature type="domain" description="HTH tetR-type" evidence="5">
    <location>
        <begin position="6"/>
        <end position="66"/>
    </location>
</feature>
<dbReference type="AlphaFoldDB" id="A0A1I1C838"/>
<organism evidence="6 7">
    <name type="scientific">Amycolatopsis marina</name>
    <dbReference type="NCBI Taxonomy" id="490629"/>
    <lineage>
        <taxon>Bacteria</taxon>
        <taxon>Bacillati</taxon>
        <taxon>Actinomycetota</taxon>
        <taxon>Actinomycetes</taxon>
        <taxon>Pseudonocardiales</taxon>
        <taxon>Pseudonocardiaceae</taxon>
        <taxon>Amycolatopsis</taxon>
    </lineage>
</organism>
<feature type="domain" description="HTH tetR-type" evidence="5">
    <location>
        <begin position="207"/>
        <end position="267"/>
    </location>
</feature>